<evidence type="ECO:0000256" key="4">
    <source>
        <dbReference type="ARBA" id="ARBA00022475"/>
    </source>
</evidence>
<dbReference type="EMBL" id="JACATN010000003">
    <property type="protein sequence ID" value="MBT2161587.1"/>
    <property type="molecule type" value="Genomic_DNA"/>
</dbReference>
<name>A0ABS5WHB3_9FLAO</name>
<feature type="transmembrane region" description="Helical" evidence="8">
    <location>
        <begin position="21"/>
        <end position="42"/>
    </location>
</feature>
<dbReference type="PROSITE" id="PS51012">
    <property type="entry name" value="ABC_TM2"/>
    <property type="match status" value="1"/>
</dbReference>
<dbReference type="RefSeq" id="WP_155597170.1">
    <property type="nucleotide sequence ID" value="NZ_JACATN010000003.1"/>
</dbReference>
<dbReference type="InterPro" id="IPR013525">
    <property type="entry name" value="ABC2_TM"/>
</dbReference>
<dbReference type="PANTHER" id="PTHR30294">
    <property type="entry name" value="MEMBRANE COMPONENT OF ABC TRANSPORTER YHHJ-RELATED"/>
    <property type="match status" value="1"/>
</dbReference>
<feature type="transmembrane region" description="Helical" evidence="8">
    <location>
        <begin position="284"/>
        <end position="306"/>
    </location>
</feature>
<accession>A0ABS5WHB3</accession>
<reference evidence="10 11" key="1">
    <citation type="submission" date="2020-06" db="EMBL/GenBank/DDBJ databases">
        <authorList>
            <person name="Isaeva M.P."/>
            <person name="Chernysheva N.Y."/>
        </authorList>
    </citation>
    <scope>NUCLEOTIDE SEQUENCE [LARGE SCALE GENOMIC DNA]</scope>
    <source>
        <strain evidence="10 11">KMM 6746</strain>
    </source>
</reference>
<evidence type="ECO:0000256" key="6">
    <source>
        <dbReference type="ARBA" id="ARBA00022989"/>
    </source>
</evidence>
<dbReference type="Gene3D" id="3.40.1710.10">
    <property type="entry name" value="abc type-2 transporter like domain"/>
    <property type="match status" value="1"/>
</dbReference>
<keyword evidence="6 8" id="KW-1133">Transmembrane helix</keyword>
<evidence type="ECO:0000256" key="8">
    <source>
        <dbReference type="SAM" id="Phobius"/>
    </source>
</evidence>
<dbReference type="Pfam" id="PF12698">
    <property type="entry name" value="ABC2_membrane_3"/>
    <property type="match status" value="1"/>
</dbReference>
<protein>
    <submittedName>
        <fullName evidence="10">ABC transporter permease</fullName>
    </submittedName>
</protein>
<feature type="transmembrane region" description="Helical" evidence="8">
    <location>
        <begin position="344"/>
        <end position="364"/>
    </location>
</feature>
<evidence type="ECO:0000256" key="2">
    <source>
        <dbReference type="ARBA" id="ARBA00007783"/>
    </source>
</evidence>
<evidence type="ECO:0000313" key="10">
    <source>
        <dbReference type="EMBL" id="MBT2161587.1"/>
    </source>
</evidence>
<evidence type="ECO:0000256" key="3">
    <source>
        <dbReference type="ARBA" id="ARBA00022448"/>
    </source>
</evidence>
<keyword evidence="7 8" id="KW-0472">Membrane</keyword>
<dbReference type="PANTHER" id="PTHR30294:SF29">
    <property type="entry name" value="MULTIDRUG ABC TRANSPORTER PERMEASE YBHS-RELATED"/>
    <property type="match status" value="1"/>
</dbReference>
<keyword evidence="5 8" id="KW-0812">Transmembrane</keyword>
<evidence type="ECO:0000313" key="11">
    <source>
        <dbReference type="Proteomes" id="UP000740413"/>
    </source>
</evidence>
<evidence type="ECO:0000256" key="7">
    <source>
        <dbReference type="ARBA" id="ARBA00023136"/>
    </source>
</evidence>
<organism evidence="10 11">
    <name type="scientific">Zobellia barbeyronii</name>
    <dbReference type="NCBI Taxonomy" id="2748009"/>
    <lineage>
        <taxon>Bacteria</taxon>
        <taxon>Pseudomonadati</taxon>
        <taxon>Bacteroidota</taxon>
        <taxon>Flavobacteriia</taxon>
        <taxon>Flavobacteriales</taxon>
        <taxon>Flavobacteriaceae</taxon>
        <taxon>Zobellia</taxon>
    </lineage>
</organism>
<feature type="transmembrane region" description="Helical" evidence="8">
    <location>
        <begin position="255"/>
        <end position="277"/>
    </location>
</feature>
<proteinExistence type="inferred from homology"/>
<comment type="similarity">
    <text evidence="2">Belongs to the ABC-2 integral membrane protein family.</text>
</comment>
<evidence type="ECO:0000259" key="9">
    <source>
        <dbReference type="PROSITE" id="PS51012"/>
    </source>
</evidence>
<keyword evidence="11" id="KW-1185">Reference proteome</keyword>
<evidence type="ECO:0000256" key="1">
    <source>
        <dbReference type="ARBA" id="ARBA00004651"/>
    </source>
</evidence>
<gene>
    <name evidence="10" type="ORF">HW347_09935</name>
</gene>
<feature type="domain" description="ABC transmembrane type-2" evidence="9">
    <location>
        <begin position="143"/>
        <end position="369"/>
    </location>
</feature>
<dbReference type="InterPro" id="IPR047817">
    <property type="entry name" value="ABC2_TM_bact-type"/>
</dbReference>
<evidence type="ECO:0000256" key="5">
    <source>
        <dbReference type="ARBA" id="ARBA00022692"/>
    </source>
</evidence>
<feature type="transmembrane region" description="Helical" evidence="8">
    <location>
        <begin position="218"/>
        <end position="243"/>
    </location>
</feature>
<comment type="caution">
    <text evidence="10">The sequence shown here is derived from an EMBL/GenBank/DDBJ whole genome shotgun (WGS) entry which is preliminary data.</text>
</comment>
<feature type="transmembrane region" description="Helical" evidence="8">
    <location>
        <begin position="175"/>
        <end position="198"/>
    </location>
</feature>
<sequence length="371" mass="41724">MKNFKIFKGLVRKEFLHILRDWRSLTMLLGIPIVLVLLFGSVMTMEIKDANIAVVDHAKDHDSKELINLISTSEFFKLVKYLDTSDEIDEEFKKGTIRMAFVFDKDFGYKLHHEGHAQIQLIADGSKILTSPSLISYGKIIINKHIASKNPPSRAGYYIIPTVRMMYNKNLNGRYMTVPGIMSTVILLVGALMTSLSITKEKELGTMELLLSTPINRFLIMFAKIVPYLITSFISALSIIWAAKYVFEVPVSGSMGLLLLNTVLYILTALALGLLISTFANSQLTAMMITMTLLMLPTEVLSGMTFPTDSLPVVLQWLGKLLPSTWFNIISKGILLQGAKGGSLFFETTILVVMVMVFYFWSVIRFKPRLQ</sequence>
<keyword evidence="4" id="KW-1003">Cell membrane</keyword>
<keyword evidence="3" id="KW-0813">Transport</keyword>
<dbReference type="InterPro" id="IPR051449">
    <property type="entry name" value="ABC-2_transporter_component"/>
</dbReference>
<dbReference type="Proteomes" id="UP000740413">
    <property type="component" value="Unassembled WGS sequence"/>
</dbReference>
<reference evidence="11" key="2">
    <citation type="submission" date="2023-07" db="EMBL/GenBank/DDBJ databases">
        <title>Zobellia barbeyronii sp. nov., a new marine flavobacterium, isolated from green and red algae.</title>
        <authorList>
            <person name="Nedashkovskaya O.I."/>
            <person name="Otstavnykh N."/>
            <person name="Zhukova N."/>
            <person name="Guzev K."/>
            <person name="Chausova V."/>
            <person name="Tekutyeva L."/>
            <person name="Mikhailov V."/>
            <person name="Isaeva M."/>
        </authorList>
    </citation>
    <scope>NUCLEOTIDE SEQUENCE [LARGE SCALE GENOMIC DNA]</scope>
    <source>
        <strain evidence="11">KMM 6746</strain>
    </source>
</reference>
<comment type="subcellular location">
    <subcellularLocation>
        <location evidence="1">Cell membrane</location>
        <topology evidence="1">Multi-pass membrane protein</topology>
    </subcellularLocation>
</comment>